<evidence type="ECO:0000256" key="1">
    <source>
        <dbReference type="SAM" id="MobiDB-lite"/>
    </source>
</evidence>
<feature type="non-terminal residue" evidence="2">
    <location>
        <position position="786"/>
    </location>
</feature>
<name>A0A9N9JSV4_9GLOM</name>
<sequence>VLFLKDQKTNKVTKHDIFRKTTTLPRVLEFPTFFLFTTYKQRKQTTFTENIIDNPEYAVLVTFNSINISYNTRKFTAVAQTFDTIPSYLQQKRIKQATNSMDNITLNQEDQELYINAINSIEETVILENTNYTSINTSSNSSRENSPAPPKKRVTLSPPKNDQQANNSADKQRTPVTRRDYETQNCVVPFEKEALRAFLSQYNKDKAIFRKPPNNLEDAPDHIKEWLTLLEKEITQFKDKNDINNEETLSPQLHSELRDHLRTKIMWCYLHSIDFSKNWGGRDMAQLIIYTINFILPPYKRPNKIEFNYNQFTRQCVKHFYKFKSAKHPLPEDPNSLYNETVTELPKVIFPLRNNTHLTEVLQVLHKWYDFGLLPIEYYCPKEPLPQDFINLRNEILCKTKLPIQTKEQMREINEYKQELRKFYTLPTKLPNNYIQIKEKPELPQDYNDVKEDIKKYLPWNKATVSDGISFYDILNALRKEYKIKDKLPNSYFFNHTELPEHPNQVDISDLPLNITLPITRKEDIKFLTETLRKKYIFTTNKLSKEWIDLEADNRPPLPTNMNTVNRVANINLPINKTQIVQTVKQLRQHYKFDRIPEDWILAKYTPQDELPTIDRVIIDLANKTEQTVILPITDKTKINQTVKTLHQYYNFAQLPKEFFQSNKGGYGPTHTLPHTSIINHNYNNDNDENNNIWDSDQDLSLTSLFSEFTNNSIEENEISDSIKRNQEIEEFIFNNQINTPPSITDISDYTTDIPETNDNSLTSSSELTEIQSPNLQKFIQIGTLN</sequence>
<evidence type="ECO:0000313" key="2">
    <source>
        <dbReference type="EMBL" id="CAG8794383.1"/>
    </source>
</evidence>
<feature type="non-terminal residue" evidence="2">
    <location>
        <position position="1"/>
    </location>
</feature>
<comment type="caution">
    <text evidence="2">The sequence shown here is derived from an EMBL/GenBank/DDBJ whole genome shotgun (WGS) entry which is preliminary data.</text>
</comment>
<gene>
    <name evidence="2" type="ORF">DERYTH_LOCUS22057</name>
</gene>
<dbReference type="EMBL" id="CAJVPY010029616">
    <property type="protein sequence ID" value="CAG8794383.1"/>
    <property type="molecule type" value="Genomic_DNA"/>
</dbReference>
<keyword evidence="3" id="KW-1185">Reference proteome</keyword>
<dbReference type="AlphaFoldDB" id="A0A9N9JSV4"/>
<feature type="compositionally biased region" description="Low complexity" evidence="1">
    <location>
        <begin position="134"/>
        <end position="146"/>
    </location>
</feature>
<organism evidence="2 3">
    <name type="scientific">Dentiscutata erythropus</name>
    <dbReference type="NCBI Taxonomy" id="1348616"/>
    <lineage>
        <taxon>Eukaryota</taxon>
        <taxon>Fungi</taxon>
        <taxon>Fungi incertae sedis</taxon>
        <taxon>Mucoromycota</taxon>
        <taxon>Glomeromycotina</taxon>
        <taxon>Glomeromycetes</taxon>
        <taxon>Diversisporales</taxon>
        <taxon>Gigasporaceae</taxon>
        <taxon>Dentiscutata</taxon>
    </lineage>
</organism>
<accession>A0A9N9JSV4</accession>
<feature type="compositionally biased region" description="Polar residues" evidence="1">
    <location>
        <begin position="158"/>
        <end position="169"/>
    </location>
</feature>
<dbReference type="Proteomes" id="UP000789405">
    <property type="component" value="Unassembled WGS sequence"/>
</dbReference>
<dbReference type="OrthoDB" id="10638592at2759"/>
<feature type="compositionally biased region" description="Basic and acidic residues" evidence="1">
    <location>
        <begin position="170"/>
        <end position="180"/>
    </location>
</feature>
<evidence type="ECO:0000313" key="3">
    <source>
        <dbReference type="Proteomes" id="UP000789405"/>
    </source>
</evidence>
<reference evidence="2" key="1">
    <citation type="submission" date="2021-06" db="EMBL/GenBank/DDBJ databases">
        <authorList>
            <person name="Kallberg Y."/>
            <person name="Tangrot J."/>
            <person name="Rosling A."/>
        </authorList>
    </citation>
    <scope>NUCLEOTIDE SEQUENCE</scope>
    <source>
        <strain evidence="2">MA453B</strain>
    </source>
</reference>
<protein>
    <submittedName>
        <fullName evidence="2">3365_t:CDS:1</fullName>
    </submittedName>
</protein>
<proteinExistence type="predicted"/>
<feature type="region of interest" description="Disordered" evidence="1">
    <location>
        <begin position="134"/>
        <end position="180"/>
    </location>
</feature>